<dbReference type="STRING" id="1783.BST44_22625"/>
<feature type="transmembrane region" description="Helical" evidence="1">
    <location>
        <begin position="95"/>
        <end position="114"/>
    </location>
</feature>
<protein>
    <recommendedName>
        <fullName evidence="4">4 TMS phage holin, superfamily IV</fullName>
    </recommendedName>
</protein>
<dbReference type="Proteomes" id="UP000192601">
    <property type="component" value="Unassembled WGS sequence"/>
</dbReference>
<keyword evidence="1" id="KW-1133">Transmembrane helix</keyword>
<keyword evidence="1" id="KW-0812">Transmembrane</keyword>
<proteinExistence type="predicted"/>
<reference evidence="2 3" key="1">
    <citation type="submission" date="2017-02" db="EMBL/GenBank/DDBJ databases">
        <title>The new phylogeny of genus Mycobacterium.</title>
        <authorList>
            <person name="Tortoli E."/>
            <person name="Trovato A."/>
            <person name="Cirillo D.M."/>
        </authorList>
    </citation>
    <scope>NUCLEOTIDE SEQUENCE [LARGE SCALE GENOMIC DNA]</scope>
    <source>
        <strain evidence="2 3">DSM 43992</strain>
    </source>
</reference>
<keyword evidence="1" id="KW-0472">Membrane</keyword>
<comment type="caution">
    <text evidence="2">The sequence shown here is derived from an EMBL/GenBank/DDBJ whole genome shotgun (WGS) entry which is preliminary data.</text>
</comment>
<dbReference type="RefSeq" id="WP_083179318.1">
    <property type="nucleotide sequence ID" value="NZ_MVIJ01000043.1"/>
</dbReference>
<gene>
    <name evidence="2" type="ORF">BST44_22625</name>
</gene>
<dbReference type="AlphaFoldDB" id="A0A1X0K6Y5"/>
<feature type="transmembrane region" description="Helical" evidence="1">
    <location>
        <begin position="62"/>
        <end position="83"/>
    </location>
</feature>
<evidence type="ECO:0008006" key="4">
    <source>
        <dbReference type="Google" id="ProtNLM"/>
    </source>
</evidence>
<name>A0A1X0K6Y5_MYCSC</name>
<evidence type="ECO:0000313" key="3">
    <source>
        <dbReference type="Proteomes" id="UP000192601"/>
    </source>
</evidence>
<keyword evidence="3" id="KW-1185">Reference proteome</keyword>
<feature type="transmembrane region" description="Helical" evidence="1">
    <location>
        <begin position="33"/>
        <end position="55"/>
    </location>
</feature>
<dbReference type="OrthoDB" id="4871734at2"/>
<accession>A0A1X0K6Y5</accession>
<evidence type="ECO:0000313" key="2">
    <source>
        <dbReference type="EMBL" id="ORB70927.1"/>
    </source>
</evidence>
<dbReference type="EMBL" id="MVIJ01000043">
    <property type="protein sequence ID" value="ORB70927.1"/>
    <property type="molecule type" value="Genomic_DNA"/>
</dbReference>
<feature type="transmembrane region" description="Helical" evidence="1">
    <location>
        <begin position="7"/>
        <end position="27"/>
    </location>
</feature>
<organism evidence="2 3">
    <name type="scientific">Mycobacterium scrofulaceum</name>
    <dbReference type="NCBI Taxonomy" id="1783"/>
    <lineage>
        <taxon>Bacteria</taxon>
        <taxon>Bacillati</taxon>
        <taxon>Actinomycetota</taxon>
        <taxon>Actinomycetes</taxon>
        <taxon>Mycobacteriales</taxon>
        <taxon>Mycobacteriaceae</taxon>
        <taxon>Mycobacterium</taxon>
    </lineage>
</organism>
<sequence>MRHILRWAIVFLASWGIGMLAAAWVVPGVSLSLPGFAVGVLTFAALQGGSSFAILKLPREYASLLLGAAGFALTIVALVVASISTRGLTINGMASWLATTLVVWLVTTIGAITLPELLMRAGSCAA</sequence>
<evidence type="ECO:0000256" key="1">
    <source>
        <dbReference type="SAM" id="Phobius"/>
    </source>
</evidence>